<evidence type="ECO:0000256" key="9">
    <source>
        <dbReference type="SAM" id="MobiDB-lite"/>
    </source>
</evidence>
<feature type="region of interest" description="Disordered" evidence="9">
    <location>
        <begin position="254"/>
        <end position="296"/>
    </location>
</feature>
<comment type="subcellular location">
    <subcellularLocation>
        <location evidence="2">Cytoplasm</location>
        <location evidence="2">Cytoskeleton</location>
        <location evidence="2">Microtubule organizing center</location>
        <location evidence="2">Centrosome</location>
    </subcellularLocation>
    <subcellularLocation>
        <location evidence="1">Nucleus</location>
    </subcellularLocation>
</comment>
<dbReference type="GO" id="GO:0005634">
    <property type="term" value="C:nucleus"/>
    <property type="evidence" value="ECO:0007669"/>
    <property type="project" value="UniProtKB-SubCell"/>
</dbReference>
<dbReference type="EMBL" id="MRZV01001330">
    <property type="protein sequence ID" value="PIK38663.1"/>
    <property type="molecule type" value="Genomic_DNA"/>
</dbReference>
<evidence type="ECO:0000256" key="1">
    <source>
        <dbReference type="ARBA" id="ARBA00004123"/>
    </source>
</evidence>
<proteinExistence type="predicted"/>
<name>A0A2G8JSF7_STIJA</name>
<dbReference type="Gene3D" id="3.40.50.10190">
    <property type="entry name" value="BRCT domain"/>
    <property type="match status" value="2"/>
</dbReference>
<dbReference type="GO" id="GO:2000781">
    <property type="term" value="P:positive regulation of double-strand break repair"/>
    <property type="evidence" value="ECO:0007669"/>
    <property type="project" value="InterPro"/>
</dbReference>
<dbReference type="PANTHER" id="PTHR46677">
    <property type="entry name" value="SMC5-SMC6 COMPLEX LOCALIZATION FACTOR PROTEIN 1"/>
    <property type="match status" value="1"/>
</dbReference>
<evidence type="ECO:0000256" key="7">
    <source>
        <dbReference type="ARBA" id="ARBA00023212"/>
    </source>
</evidence>
<dbReference type="Pfam" id="PF16770">
    <property type="entry name" value="RTT107_BRCT_5"/>
    <property type="match status" value="1"/>
</dbReference>
<organism evidence="11 12">
    <name type="scientific">Stichopus japonicus</name>
    <name type="common">Sea cucumber</name>
    <dbReference type="NCBI Taxonomy" id="307972"/>
    <lineage>
        <taxon>Eukaryota</taxon>
        <taxon>Metazoa</taxon>
        <taxon>Echinodermata</taxon>
        <taxon>Eleutherozoa</taxon>
        <taxon>Echinozoa</taxon>
        <taxon>Holothuroidea</taxon>
        <taxon>Aspidochirotacea</taxon>
        <taxon>Aspidochirotida</taxon>
        <taxon>Stichopodidae</taxon>
        <taxon>Apostichopus</taxon>
    </lineage>
</organism>
<dbReference type="CDD" id="cd17728">
    <property type="entry name" value="BRCT_TopBP1_rpt8"/>
    <property type="match status" value="1"/>
</dbReference>
<dbReference type="InterPro" id="IPR001357">
    <property type="entry name" value="BRCT_dom"/>
</dbReference>
<dbReference type="InterPro" id="IPR036420">
    <property type="entry name" value="BRCT_dom_sf"/>
</dbReference>
<gene>
    <name evidence="11" type="ORF">BSL78_24497</name>
</gene>
<keyword evidence="8" id="KW-0539">Nucleus</keyword>
<dbReference type="InterPro" id="IPR042479">
    <property type="entry name" value="Slf1"/>
</dbReference>
<evidence type="ECO:0000256" key="6">
    <source>
        <dbReference type="ARBA" id="ARBA00023204"/>
    </source>
</evidence>
<dbReference type="GO" id="GO:0005813">
    <property type="term" value="C:centrosome"/>
    <property type="evidence" value="ECO:0007669"/>
    <property type="project" value="UniProtKB-SubCell"/>
</dbReference>
<evidence type="ECO:0000256" key="8">
    <source>
        <dbReference type="ARBA" id="ARBA00023242"/>
    </source>
</evidence>
<dbReference type="GO" id="GO:1990166">
    <property type="term" value="P:protein localization to site of double-strand break"/>
    <property type="evidence" value="ECO:0007669"/>
    <property type="project" value="TreeGrafter"/>
</dbReference>
<dbReference type="SMART" id="SM00292">
    <property type="entry name" value="BRCT"/>
    <property type="match status" value="2"/>
</dbReference>
<evidence type="ECO:0000256" key="4">
    <source>
        <dbReference type="ARBA" id="ARBA00022737"/>
    </source>
</evidence>
<dbReference type="InterPro" id="IPR057595">
    <property type="entry name" value="TopB1_SLF1_BRCT"/>
</dbReference>
<dbReference type="PANTHER" id="PTHR46677:SF1">
    <property type="entry name" value="SMC5-SMC6 COMPLEX LOCALIZATION FACTOR PROTEIN 1"/>
    <property type="match status" value="1"/>
</dbReference>
<feature type="domain" description="BRCT" evidence="10">
    <location>
        <begin position="16"/>
        <end position="97"/>
    </location>
</feature>
<keyword evidence="6" id="KW-0234">DNA repair</keyword>
<dbReference type="Proteomes" id="UP000230750">
    <property type="component" value="Unassembled WGS sequence"/>
</dbReference>
<sequence>MEINRSTDIRACKRLFLLTGFTSEEKRALMQIIVKLGGKWVDTLEFVRECTHVISAKPLRSEKFLCGCASGKWVLTPLYIRKSFGAMKWLREELFEWSAIVHSKFPADILSAPRRWRHHVFREGKGAFADWTVFVMVEDKHRRPEVYQRLIEAGGGKTISLPRGSSRNKEVFVDCITHVIVDHCYASEVQMFARAGVPCLHPEYLAEFLFQVHPRIKPYLITDQQKQKEETRIDEIKKSCKKVPRVYLGNSRTELLTSTSQVPSPTPEVRGQQHTPSCSSASPSKGSKGNYNYARI</sequence>
<dbReference type="GO" id="GO:0006281">
    <property type="term" value="P:DNA repair"/>
    <property type="evidence" value="ECO:0007669"/>
    <property type="project" value="UniProtKB-KW"/>
</dbReference>
<dbReference type="GO" id="GO:0035861">
    <property type="term" value="C:site of double-strand break"/>
    <property type="evidence" value="ECO:0007669"/>
    <property type="project" value="TreeGrafter"/>
</dbReference>
<keyword evidence="7" id="KW-0206">Cytoskeleton</keyword>
<dbReference type="OrthoDB" id="273147at2759"/>
<evidence type="ECO:0000256" key="2">
    <source>
        <dbReference type="ARBA" id="ARBA00004300"/>
    </source>
</evidence>
<evidence type="ECO:0000313" key="12">
    <source>
        <dbReference type="Proteomes" id="UP000230750"/>
    </source>
</evidence>
<dbReference type="Pfam" id="PF23294">
    <property type="entry name" value="BRCT_TopB1_SLF1"/>
    <property type="match status" value="1"/>
</dbReference>
<evidence type="ECO:0000256" key="5">
    <source>
        <dbReference type="ARBA" id="ARBA00022763"/>
    </source>
</evidence>
<evidence type="ECO:0000259" key="10">
    <source>
        <dbReference type="PROSITE" id="PS50172"/>
    </source>
</evidence>
<dbReference type="FunFam" id="3.40.50.10190:FF:000018">
    <property type="entry name" value="DNA topoisomerase 2-binding protein 1"/>
    <property type="match status" value="1"/>
</dbReference>
<keyword evidence="4" id="KW-0677">Repeat</keyword>
<evidence type="ECO:0000313" key="11">
    <source>
        <dbReference type="EMBL" id="PIK38663.1"/>
    </source>
</evidence>
<protein>
    <submittedName>
        <fullName evidence="11">Putative ankyrin repeat domain-containing protein 32</fullName>
    </submittedName>
</protein>
<dbReference type="AlphaFoldDB" id="A0A2G8JSF7"/>
<keyword evidence="12" id="KW-1185">Reference proteome</keyword>
<feature type="compositionally biased region" description="Polar residues" evidence="9">
    <location>
        <begin position="254"/>
        <end position="263"/>
    </location>
</feature>
<keyword evidence="3" id="KW-0963">Cytoplasm</keyword>
<reference evidence="11 12" key="1">
    <citation type="journal article" date="2017" name="PLoS Biol.">
        <title>The sea cucumber genome provides insights into morphological evolution and visceral regeneration.</title>
        <authorList>
            <person name="Zhang X."/>
            <person name="Sun L."/>
            <person name="Yuan J."/>
            <person name="Sun Y."/>
            <person name="Gao Y."/>
            <person name="Zhang L."/>
            <person name="Li S."/>
            <person name="Dai H."/>
            <person name="Hamel J.F."/>
            <person name="Liu C."/>
            <person name="Yu Y."/>
            <person name="Liu S."/>
            <person name="Lin W."/>
            <person name="Guo K."/>
            <person name="Jin S."/>
            <person name="Xu P."/>
            <person name="Storey K.B."/>
            <person name="Huan P."/>
            <person name="Zhang T."/>
            <person name="Zhou Y."/>
            <person name="Zhang J."/>
            <person name="Lin C."/>
            <person name="Li X."/>
            <person name="Xing L."/>
            <person name="Huo D."/>
            <person name="Sun M."/>
            <person name="Wang L."/>
            <person name="Mercier A."/>
            <person name="Li F."/>
            <person name="Yang H."/>
            <person name="Xiang J."/>
        </authorList>
    </citation>
    <scope>NUCLEOTIDE SEQUENCE [LARGE SCALE GENOMIC DNA]</scope>
    <source>
        <strain evidence="11">Shaxun</strain>
        <tissue evidence="11">Muscle</tissue>
    </source>
</reference>
<accession>A0A2G8JSF7</accession>
<comment type="caution">
    <text evidence="11">The sequence shown here is derived from an EMBL/GenBank/DDBJ whole genome shotgun (WGS) entry which is preliminary data.</text>
</comment>
<dbReference type="PROSITE" id="PS50172">
    <property type="entry name" value="BRCT"/>
    <property type="match status" value="1"/>
</dbReference>
<dbReference type="InterPro" id="IPR049936">
    <property type="entry name" value="TopBP1_BRCT_8"/>
</dbReference>
<feature type="compositionally biased region" description="Low complexity" evidence="9">
    <location>
        <begin position="276"/>
        <end position="289"/>
    </location>
</feature>
<dbReference type="STRING" id="307972.A0A2G8JSF7"/>
<dbReference type="SUPFAM" id="SSF52113">
    <property type="entry name" value="BRCT domain"/>
    <property type="match status" value="2"/>
</dbReference>
<evidence type="ECO:0000256" key="3">
    <source>
        <dbReference type="ARBA" id="ARBA00022490"/>
    </source>
</evidence>
<keyword evidence="5" id="KW-0227">DNA damage</keyword>
<dbReference type="CDD" id="cd17738">
    <property type="entry name" value="BRCT_TopBP1_rpt7"/>
    <property type="match status" value="1"/>
</dbReference>